<sequence length="165" mass="18074">MADRYRPKSAVQRAREGNPSKTAIKEGVIVPRAVLAEPDWNEVFKVSPDSVVESANARCRQVASAEWRRVVPILEVAAGIGEVDHTTVKDLCVCVARIDQAERDLSERGLMVTAERGTVKNGASTIAGQYRTQLARYIRELGLSPSARIAITAPDLDDDDSDVWD</sequence>
<evidence type="ECO:0000313" key="2">
    <source>
        <dbReference type="EMBL" id="GCB92784.1"/>
    </source>
</evidence>
<evidence type="ECO:0008006" key="4">
    <source>
        <dbReference type="Google" id="ProtNLM"/>
    </source>
</evidence>
<reference evidence="2 3" key="1">
    <citation type="journal article" date="2019" name="Microbiol. Resour. Announc.">
        <title>Draft Genome Sequence of the Most Traditional epsilon-Poly-l-Lysine Producer, Streptomyces albulus NBRC14147.</title>
        <authorList>
            <person name="Yamanaka K."/>
            <person name="Hamano Y."/>
        </authorList>
    </citation>
    <scope>NUCLEOTIDE SEQUENCE [LARGE SCALE GENOMIC DNA]</scope>
    <source>
        <strain evidence="2 3">NBRC 14147</strain>
    </source>
</reference>
<name>A0A401R558_STRNR</name>
<accession>A0A401R558</accession>
<dbReference type="Proteomes" id="UP000288351">
    <property type="component" value="Unassembled WGS sequence"/>
</dbReference>
<organism evidence="2 3">
    <name type="scientific">Streptomyces noursei</name>
    <name type="common">Streptomyces albulus</name>
    <dbReference type="NCBI Taxonomy" id="1971"/>
    <lineage>
        <taxon>Bacteria</taxon>
        <taxon>Bacillati</taxon>
        <taxon>Actinomycetota</taxon>
        <taxon>Actinomycetes</taxon>
        <taxon>Kitasatosporales</taxon>
        <taxon>Streptomycetaceae</taxon>
        <taxon>Streptomyces</taxon>
    </lineage>
</organism>
<proteinExistence type="predicted"/>
<dbReference type="EMBL" id="BHXC01000006">
    <property type="protein sequence ID" value="GCB92784.1"/>
    <property type="molecule type" value="Genomic_DNA"/>
</dbReference>
<gene>
    <name evidence="1" type="ORF">SALB_00634</name>
    <name evidence="2" type="ORF">SALB_05559</name>
</gene>
<dbReference type="NCBIfam" id="TIGR01558">
    <property type="entry name" value="sm_term_P27"/>
    <property type="match status" value="1"/>
</dbReference>
<comment type="caution">
    <text evidence="2">The sequence shown here is derived from an EMBL/GenBank/DDBJ whole genome shotgun (WGS) entry which is preliminary data.</text>
</comment>
<evidence type="ECO:0000313" key="1">
    <source>
        <dbReference type="EMBL" id="GCB87965.1"/>
    </source>
</evidence>
<dbReference type="AlphaFoldDB" id="A0A401R558"/>
<protein>
    <recommendedName>
        <fullName evidence="4">Terminase</fullName>
    </recommendedName>
</protein>
<dbReference type="EMBL" id="BHXC01000003">
    <property type="protein sequence ID" value="GCB87965.1"/>
    <property type="molecule type" value="Genomic_DNA"/>
</dbReference>
<dbReference type="Pfam" id="PF05119">
    <property type="entry name" value="Terminase_4"/>
    <property type="match status" value="1"/>
</dbReference>
<dbReference type="RefSeq" id="WP_078487210.1">
    <property type="nucleotide sequence ID" value="NZ_BHXC01000003.1"/>
</dbReference>
<evidence type="ECO:0000313" key="3">
    <source>
        <dbReference type="Proteomes" id="UP000288351"/>
    </source>
</evidence>
<dbReference type="InterPro" id="IPR006448">
    <property type="entry name" value="Phage_term_ssu_P27"/>
</dbReference>